<dbReference type="AlphaFoldDB" id="K0KRB6"/>
<evidence type="ECO:0000313" key="4">
    <source>
        <dbReference type="EMBL" id="CCH43848.1"/>
    </source>
</evidence>
<evidence type="ECO:0000256" key="3">
    <source>
        <dbReference type="ARBA" id="ARBA00031834"/>
    </source>
</evidence>
<dbReference type="eggNOG" id="ENOG502S0UP">
    <property type="taxonomic scope" value="Eukaryota"/>
</dbReference>
<reference evidence="4 5" key="1">
    <citation type="journal article" date="2012" name="Eukaryot. Cell">
        <title>Draft genome sequence of Wickerhamomyces ciferrii NRRL Y-1031 F-60-10.</title>
        <authorList>
            <person name="Schneider J."/>
            <person name="Andrea H."/>
            <person name="Blom J."/>
            <person name="Jaenicke S."/>
            <person name="Ruckert C."/>
            <person name="Schorsch C."/>
            <person name="Szczepanowski R."/>
            <person name="Farwick M."/>
            <person name="Goesmann A."/>
            <person name="Puhler A."/>
            <person name="Schaffer S."/>
            <person name="Tauch A."/>
            <person name="Kohler T."/>
            <person name="Brinkrolf K."/>
        </authorList>
    </citation>
    <scope>NUCLEOTIDE SEQUENCE [LARGE SCALE GENOMIC DNA]</scope>
    <source>
        <strain evidence="5">ATCC 14091 / BCRC 22168 / CBS 111 / JCM 3599 / NBRC 0793 / NRRL Y-1031 F-60-10</strain>
    </source>
</reference>
<evidence type="ECO:0000256" key="2">
    <source>
        <dbReference type="ARBA" id="ARBA00022946"/>
    </source>
</evidence>
<dbReference type="PANTHER" id="PTHR46434">
    <property type="entry name" value="GENETIC INTERACTOR OF PROHIBITINS 3, MITOCHONDRIAL"/>
    <property type="match status" value="1"/>
</dbReference>
<dbReference type="PANTHER" id="PTHR46434:SF1">
    <property type="entry name" value="GENETIC INTERACTOR OF PROHIBITINS 3, MITOCHONDRIAL"/>
    <property type="match status" value="1"/>
</dbReference>
<dbReference type="Gene3D" id="3.40.50.300">
    <property type="entry name" value="P-loop containing nucleotide triphosphate hydrolases"/>
    <property type="match status" value="1"/>
</dbReference>
<dbReference type="SUPFAM" id="SSF52540">
    <property type="entry name" value="P-loop containing nucleoside triphosphate hydrolases"/>
    <property type="match status" value="1"/>
</dbReference>
<protein>
    <recommendedName>
        <fullName evidence="1">Genetic interactor of prohibitins 3, mitochondrial</fullName>
    </recommendedName>
    <alternativeName>
        <fullName evidence="3">Found in mitochondrial proteome protein 38</fullName>
    </alternativeName>
</protein>
<accession>K0KRB6</accession>
<dbReference type="HOGENOM" id="CLU_025792_1_0_1"/>
<organism evidence="4 5">
    <name type="scientific">Wickerhamomyces ciferrii (strain ATCC 14091 / BCRC 22168 / CBS 111 / JCM 3599 / NBRC 0793 / NRRL Y-1031 F-60-10)</name>
    <name type="common">Yeast</name>
    <name type="synonym">Pichia ciferrii</name>
    <dbReference type="NCBI Taxonomy" id="1206466"/>
    <lineage>
        <taxon>Eukaryota</taxon>
        <taxon>Fungi</taxon>
        <taxon>Dikarya</taxon>
        <taxon>Ascomycota</taxon>
        <taxon>Saccharomycotina</taxon>
        <taxon>Saccharomycetes</taxon>
        <taxon>Phaffomycetales</taxon>
        <taxon>Wickerhamomycetaceae</taxon>
        <taxon>Wickerhamomyces</taxon>
    </lineage>
</organism>
<dbReference type="GO" id="GO:0005739">
    <property type="term" value="C:mitochondrion"/>
    <property type="evidence" value="ECO:0007669"/>
    <property type="project" value="TreeGrafter"/>
</dbReference>
<dbReference type="InterPro" id="IPR050896">
    <property type="entry name" value="Mito_lipid_metab_GTPase"/>
</dbReference>
<dbReference type="InParanoid" id="K0KRB6"/>
<dbReference type="STRING" id="1206466.K0KRB6"/>
<name>K0KRB6_WICCF</name>
<evidence type="ECO:0000256" key="1">
    <source>
        <dbReference type="ARBA" id="ARBA00018901"/>
    </source>
</evidence>
<sequence>MSLRSCVIRSARLQVIRNGIRSTPTICHHRFYSDSSNGIKRHTFSSLGNDTTNIFNNNNDDDGEANLLKNHIPIDKCTSCGITLQETDPQKPGFFKKPEYQKPTQNKSEIEFMKAFSKLDEENKALLEQEMGISNFNERKERKRHMKRNSILDEDYNELNVKCTQCYDSLYHNKLFLKEDRESNYSEVMSKIPTNAQIVNVISAYDFPLGLMDFRKSSYEKGRQTNVSYVVNKVDLLFPTSKAVRSYAHKYFEKVIERVTGTSKATLVSAQHKWYVEDLLDKLPFTSYLVGFVNSGKSLLATELRNKAIHRVDKSKAYLKATGSFHIPALTKDNIEVPLGNKLTIDTPGILQPLTAYDHVQDKFVKNFLGGVSFIADRMRKMKYDSVHGGKCYTMGGLFYLLPPQGTLLQVLAPNKGSARIASSLNRAMEIVREPANGVKNIYVKPESVDKLKRYVIPPFFGKIDLVIKDYGFVQIKPVGKKITNELFEVWAPEGVIMCVRRSIVDYITKNKFYDTQRHPIQPGDFRRARYIEPTPIPDDKLFTRLYEIPKDCDNTFEEMERQYSEILEQEGSTFSRPELQTNKENPDFKYWIEKLYK</sequence>
<dbReference type="FunCoup" id="K0KRB6">
    <property type="interactions" value="92"/>
</dbReference>
<dbReference type="EMBL" id="CAIF01000091">
    <property type="protein sequence ID" value="CCH43848.1"/>
    <property type="molecule type" value="Genomic_DNA"/>
</dbReference>
<gene>
    <name evidence="4" type="ORF">BN7_3402</name>
</gene>
<keyword evidence="2" id="KW-0809">Transit peptide</keyword>
<keyword evidence="5" id="KW-1185">Reference proteome</keyword>
<proteinExistence type="predicted"/>
<dbReference type="InterPro" id="IPR027417">
    <property type="entry name" value="P-loop_NTPase"/>
</dbReference>
<dbReference type="Proteomes" id="UP000009328">
    <property type="component" value="Unassembled WGS sequence"/>
</dbReference>
<evidence type="ECO:0000313" key="5">
    <source>
        <dbReference type="Proteomes" id="UP000009328"/>
    </source>
</evidence>
<comment type="caution">
    <text evidence="4">The sequence shown here is derived from an EMBL/GenBank/DDBJ whole genome shotgun (WGS) entry which is preliminary data.</text>
</comment>